<keyword evidence="5 7" id="KW-1133">Transmembrane helix</keyword>
<keyword evidence="4 7" id="KW-0812">Transmembrane</keyword>
<protein>
    <submittedName>
        <fullName evidence="9">Membrane protein DedA with SNARE-associated domain</fullName>
    </submittedName>
</protein>
<keyword evidence="6 7" id="KW-0472">Membrane</keyword>
<dbReference type="PANTHER" id="PTHR30353:SF15">
    <property type="entry name" value="INNER MEMBRANE PROTEIN YABI"/>
    <property type="match status" value="1"/>
</dbReference>
<feature type="transmembrane region" description="Helical" evidence="7">
    <location>
        <begin position="173"/>
        <end position="193"/>
    </location>
</feature>
<keyword evidence="10" id="KW-1185">Reference proteome</keyword>
<organism evidence="9 10">
    <name type="scientific">Isoptericola halotolerans</name>
    <dbReference type="NCBI Taxonomy" id="300560"/>
    <lineage>
        <taxon>Bacteria</taxon>
        <taxon>Bacillati</taxon>
        <taxon>Actinomycetota</taxon>
        <taxon>Actinomycetes</taxon>
        <taxon>Micrococcales</taxon>
        <taxon>Promicromonosporaceae</taxon>
        <taxon>Isoptericola</taxon>
    </lineage>
</organism>
<evidence type="ECO:0000313" key="9">
    <source>
        <dbReference type="EMBL" id="PRZ05718.1"/>
    </source>
</evidence>
<feature type="transmembrane region" description="Helical" evidence="7">
    <location>
        <begin position="19"/>
        <end position="37"/>
    </location>
</feature>
<comment type="similarity">
    <text evidence="2 7">Belongs to the DedA family.</text>
</comment>
<feature type="transmembrane region" description="Helical" evidence="7">
    <location>
        <begin position="144"/>
        <end position="167"/>
    </location>
</feature>
<dbReference type="InterPro" id="IPR032818">
    <property type="entry name" value="DedA-like"/>
</dbReference>
<evidence type="ECO:0000256" key="6">
    <source>
        <dbReference type="ARBA" id="ARBA00023136"/>
    </source>
</evidence>
<proteinExistence type="inferred from homology"/>
<dbReference type="Proteomes" id="UP000239895">
    <property type="component" value="Unassembled WGS sequence"/>
</dbReference>
<evidence type="ECO:0000256" key="1">
    <source>
        <dbReference type="ARBA" id="ARBA00004651"/>
    </source>
</evidence>
<dbReference type="RefSeq" id="WP_165800001.1">
    <property type="nucleotide sequence ID" value="NZ_PVTX01000007.1"/>
</dbReference>
<name>A0ABX5EGE4_9MICO</name>
<sequence>MELFNHIEAFAAQLGDSPWLLVVVLVLAVVDGVFPPVPSETVLITAAVLSAAGTGPHLVLLVLAAACGALLGDLLAFTLGRRVPLHRIPGLRGARGRRMLTRAGTALDRRGATLVIVGRFVPVGRVGVNVSAGVLGYSPARFTLAAGVAAVLWSAYNAIIAVGAHWLLGSSPLLAITVGMLSALLLGLALEAVMRRMEGRRAAERSTVQVRCTSA</sequence>
<evidence type="ECO:0000256" key="4">
    <source>
        <dbReference type="ARBA" id="ARBA00022692"/>
    </source>
</evidence>
<evidence type="ECO:0000256" key="5">
    <source>
        <dbReference type="ARBA" id="ARBA00022989"/>
    </source>
</evidence>
<evidence type="ECO:0000259" key="8">
    <source>
        <dbReference type="Pfam" id="PF09335"/>
    </source>
</evidence>
<dbReference type="Pfam" id="PF09335">
    <property type="entry name" value="VTT_dom"/>
    <property type="match status" value="1"/>
</dbReference>
<dbReference type="InterPro" id="IPR032816">
    <property type="entry name" value="VTT_dom"/>
</dbReference>
<evidence type="ECO:0000313" key="10">
    <source>
        <dbReference type="Proteomes" id="UP000239895"/>
    </source>
</evidence>
<feature type="transmembrane region" description="Helical" evidence="7">
    <location>
        <begin position="57"/>
        <end position="79"/>
    </location>
</feature>
<comment type="subcellular location">
    <subcellularLocation>
        <location evidence="1 7">Cell membrane</location>
        <topology evidence="1 7">Multi-pass membrane protein</topology>
    </subcellularLocation>
</comment>
<evidence type="ECO:0000256" key="2">
    <source>
        <dbReference type="ARBA" id="ARBA00010792"/>
    </source>
</evidence>
<keyword evidence="3 7" id="KW-1003">Cell membrane</keyword>
<reference evidence="9 10" key="1">
    <citation type="submission" date="2018-03" db="EMBL/GenBank/DDBJ databases">
        <title>Comparative analysis of microorganisms from saline springs in Andes Mountain Range, Colombia.</title>
        <authorList>
            <person name="Rubin E."/>
        </authorList>
    </citation>
    <scope>NUCLEOTIDE SEQUENCE [LARGE SCALE GENOMIC DNA]</scope>
    <source>
        <strain evidence="9 10">CG 23</strain>
    </source>
</reference>
<accession>A0ABX5EGE4</accession>
<comment type="caution">
    <text evidence="9">The sequence shown here is derived from an EMBL/GenBank/DDBJ whole genome shotgun (WGS) entry which is preliminary data.</text>
</comment>
<dbReference type="EMBL" id="PVTX01000007">
    <property type="protein sequence ID" value="PRZ05718.1"/>
    <property type="molecule type" value="Genomic_DNA"/>
</dbReference>
<evidence type="ECO:0000256" key="3">
    <source>
        <dbReference type="ARBA" id="ARBA00022475"/>
    </source>
</evidence>
<evidence type="ECO:0000256" key="7">
    <source>
        <dbReference type="RuleBase" id="RU367016"/>
    </source>
</evidence>
<feature type="domain" description="VTT" evidence="8">
    <location>
        <begin position="37"/>
        <end position="156"/>
    </location>
</feature>
<dbReference type="PANTHER" id="PTHR30353">
    <property type="entry name" value="INNER MEMBRANE PROTEIN DEDA-RELATED"/>
    <property type="match status" value="1"/>
</dbReference>
<gene>
    <name evidence="9" type="ORF">BCL65_107206</name>
</gene>